<feature type="non-terminal residue" evidence="1">
    <location>
        <position position="1"/>
    </location>
</feature>
<dbReference type="GO" id="GO:0006085">
    <property type="term" value="P:acetyl-CoA biosynthetic process"/>
    <property type="evidence" value="ECO:0007669"/>
    <property type="project" value="TreeGrafter"/>
</dbReference>
<name>A0A0P9EG48_RHOGW</name>
<reference evidence="1 2" key="1">
    <citation type="journal article" date="2015" name="Front. Microbiol.">
        <title>Genome sequence of the plant growth promoting endophytic yeast Rhodotorula graminis WP1.</title>
        <authorList>
            <person name="Firrincieli A."/>
            <person name="Otillar R."/>
            <person name="Salamov A."/>
            <person name="Schmutz J."/>
            <person name="Khan Z."/>
            <person name="Redman R.S."/>
            <person name="Fleck N.D."/>
            <person name="Lindquist E."/>
            <person name="Grigoriev I.V."/>
            <person name="Doty S.L."/>
        </authorList>
    </citation>
    <scope>NUCLEOTIDE SEQUENCE [LARGE SCALE GENOMIC DNA]</scope>
    <source>
        <strain evidence="1 2">WP1</strain>
    </source>
</reference>
<dbReference type="GeneID" id="28972855"/>
<dbReference type="SUPFAM" id="SSF48256">
    <property type="entry name" value="Citrate synthase"/>
    <property type="match status" value="1"/>
</dbReference>
<dbReference type="OrthoDB" id="3261737at2759"/>
<dbReference type="RefSeq" id="XP_018268370.1">
    <property type="nucleotide sequence ID" value="XM_018412406.1"/>
</dbReference>
<gene>
    <name evidence="1" type="ORF">RHOBADRAFT_18116</name>
</gene>
<dbReference type="GO" id="GO:0003878">
    <property type="term" value="F:ATP citrate synthase activity"/>
    <property type="evidence" value="ECO:0007669"/>
    <property type="project" value="TreeGrafter"/>
</dbReference>
<evidence type="ECO:0000313" key="1">
    <source>
        <dbReference type="EMBL" id="KPV72321.1"/>
    </source>
</evidence>
<dbReference type="STRING" id="578459.A0A0P9EG48"/>
<proteinExistence type="predicted"/>
<dbReference type="Proteomes" id="UP000053890">
    <property type="component" value="Unassembled WGS sequence"/>
</dbReference>
<dbReference type="GO" id="GO:0006633">
    <property type="term" value="P:fatty acid biosynthetic process"/>
    <property type="evidence" value="ECO:0007669"/>
    <property type="project" value="TreeGrafter"/>
</dbReference>
<evidence type="ECO:0008006" key="3">
    <source>
        <dbReference type="Google" id="ProtNLM"/>
    </source>
</evidence>
<dbReference type="AlphaFoldDB" id="A0A0P9EG48"/>
<keyword evidence="2" id="KW-1185">Reference proteome</keyword>
<dbReference type="EMBL" id="KQ474087">
    <property type="protein sequence ID" value="KPV72321.1"/>
    <property type="molecule type" value="Genomic_DNA"/>
</dbReference>
<dbReference type="PANTHER" id="PTHR23118:SF42">
    <property type="entry name" value="ATP-CITRATE SYNTHASE"/>
    <property type="match status" value="1"/>
</dbReference>
<protein>
    <recommendedName>
        <fullName evidence="3">ATP citrate synthase</fullName>
    </recommendedName>
</protein>
<evidence type="ECO:0000313" key="2">
    <source>
        <dbReference type="Proteomes" id="UP000053890"/>
    </source>
</evidence>
<accession>A0A0P9EG48</accession>
<organism evidence="1 2">
    <name type="scientific">Rhodotorula graminis (strain WP1)</name>
    <dbReference type="NCBI Taxonomy" id="578459"/>
    <lineage>
        <taxon>Eukaryota</taxon>
        <taxon>Fungi</taxon>
        <taxon>Dikarya</taxon>
        <taxon>Basidiomycota</taxon>
        <taxon>Pucciniomycotina</taxon>
        <taxon>Microbotryomycetes</taxon>
        <taxon>Sporidiobolales</taxon>
        <taxon>Sporidiobolaceae</taxon>
        <taxon>Rhodotorula</taxon>
    </lineage>
</organism>
<dbReference type="InterPro" id="IPR036969">
    <property type="entry name" value="Citrate_synthase_sf"/>
</dbReference>
<dbReference type="InterPro" id="IPR002020">
    <property type="entry name" value="Citrate_synthase"/>
</dbReference>
<dbReference type="GO" id="GO:0005829">
    <property type="term" value="C:cytosol"/>
    <property type="evidence" value="ECO:0007669"/>
    <property type="project" value="TreeGrafter"/>
</dbReference>
<sequence length="85" mass="9517">ILNVDGCIAVCFVDLLKNSGAFTAEEANEYAKIGTLNGLFVLGRSIGFCGHYLDQKRLKQPLYRHPADDIHIEPFNPRILATERK</sequence>
<dbReference type="PANTHER" id="PTHR23118">
    <property type="entry name" value="ATP-CITRATE SYNTHASE"/>
    <property type="match status" value="1"/>
</dbReference>